<dbReference type="Gene3D" id="3.40.50.720">
    <property type="entry name" value="NAD(P)-binding Rossmann-like Domain"/>
    <property type="match status" value="1"/>
</dbReference>
<dbReference type="Pfam" id="PF00899">
    <property type="entry name" value="ThiF"/>
    <property type="match status" value="1"/>
</dbReference>
<keyword evidence="2" id="KW-0808">Transferase</keyword>
<evidence type="ECO:0000313" key="3">
    <source>
        <dbReference type="Proteomes" id="UP000824150"/>
    </source>
</evidence>
<dbReference type="InterPro" id="IPR035985">
    <property type="entry name" value="Ubiquitin-activating_enz"/>
</dbReference>
<protein>
    <submittedName>
        <fullName evidence="2">ThiF family adenylyltransferase</fullName>
    </submittedName>
</protein>
<dbReference type="GO" id="GO:0005829">
    <property type="term" value="C:cytosol"/>
    <property type="evidence" value="ECO:0007669"/>
    <property type="project" value="TreeGrafter"/>
</dbReference>
<name>A0A9E2NSJ6_9GAMM</name>
<evidence type="ECO:0000313" key="2">
    <source>
        <dbReference type="EMBL" id="MBU3827253.1"/>
    </source>
</evidence>
<feature type="domain" description="THIF-type NAD/FAD binding fold" evidence="1">
    <location>
        <begin position="8"/>
        <end position="242"/>
    </location>
</feature>
<dbReference type="AlphaFoldDB" id="A0A9E2NSJ6"/>
<evidence type="ECO:0000259" key="1">
    <source>
        <dbReference type="Pfam" id="PF00899"/>
    </source>
</evidence>
<dbReference type="Proteomes" id="UP000824150">
    <property type="component" value="Unassembled WGS sequence"/>
</dbReference>
<dbReference type="GO" id="GO:0008641">
    <property type="term" value="F:ubiquitin-like modifier activating enzyme activity"/>
    <property type="evidence" value="ECO:0007669"/>
    <property type="project" value="InterPro"/>
</dbReference>
<dbReference type="GO" id="GO:0016779">
    <property type="term" value="F:nucleotidyltransferase activity"/>
    <property type="evidence" value="ECO:0007669"/>
    <property type="project" value="UniProtKB-KW"/>
</dbReference>
<keyword evidence="2" id="KW-0548">Nucleotidyltransferase</keyword>
<reference evidence="2" key="1">
    <citation type="journal article" date="2021" name="PeerJ">
        <title>Extensive microbial diversity within the chicken gut microbiome revealed by metagenomics and culture.</title>
        <authorList>
            <person name="Gilroy R."/>
            <person name="Ravi A."/>
            <person name="Getino M."/>
            <person name="Pursley I."/>
            <person name="Horton D.L."/>
            <person name="Alikhan N.F."/>
            <person name="Baker D."/>
            <person name="Gharbi K."/>
            <person name="Hall N."/>
            <person name="Watson M."/>
            <person name="Adriaenssens E.M."/>
            <person name="Foster-Nyarko E."/>
            <person name="Jarju S."/>
            <person name="Secka A."/>
            <person name="Antonio M."/>
            <person name="Oren A."/>
            <person name="Chaudhuri R.R."/>
            <person name="La Ragione R."/>
            <person name="Hildebrand F."/>
            <person name="Pallen M.J."/>
        </authorList>
    </citation>
    <scope>NUCLEOTIDE SEQUENCE</scope>
    <source>
        <strain evidence="2">687</strain>
    </source>
</reference>
<dbReference type="GO" id="GO:0004792">
    <property type="term" value="F:thiosulfate-cyanide sulfurtransferase activity"/>
    <property type="evidence" value="ECO:0007669"/>
    <property type="project" value="TreeGrafter"/>
</dbReference>
<dbReference type="InterPro" id="IPR045886">
    <property type="entry name" value="ThiF/MoeB/HesA"/>
</dbReference>
<organism evidence="2 3">
    <name type="scientific">Candidatus Anaerobiospirillum merdipullorum</name>
    <dbReference type="NCBI Taxonomy" id="2838450"/>
    <lineage>
        <taxon>Bacteria</taxon>
        <taxon>Pseudomonadati</taxon>
        <taxon>Pseudomonadota</taxon>
        <taxon>Gammaproteobacteria</taxon>
        <taxon>Aeromonadales</taxon>
        <taxon>Succinivibrionaceae</taxon>
        <taxon>Anaerobiospirillum</taxon>
    </lineage>
</organism>
<dbReference type="InterPro" id="IPR000594">
    <property type="entry name" value="ThiF_NAD_FAD-bd"/>
</dbReference>
<dbReference type="EMBL" id="JAHLFG010000078">
    <property type="protein sequence ID" value="MBU3827253.1"/>
    <property type="molecule type" value="Genomic_DNA"/>
</dbReference>
<reference evidence="2" key="2">
    <citation type="submission" date="2021-04" db="EMBL/GenBank/DDBJ databases">
        <authorList>
            <person name="Gilroy R."/>
        </authorList>
    </citation>
    <scope>NUCLEOTIDE SEQUENCE</scope>
    <source>
        <strain evidence="2">687</strain>
    </source>
</reference>
<proteinExistence type="predicted"/>
<gene>
    <name evidence="2" type="ORF">IAA31_07165</name>
</gene>
<dbReference type="SUPFAM" id="SSF69572">
    <property type="entry name" value="Activating enzymes of the ubiquitin-like proteins"/>
    <property type="match status" value="1"/>
</dbReference>
<sequence length="249" mass="26623">MNLAYERYARQTLLPGFEKSAERFLSQRVGIVGVGGLGALCAYLLAGAGVGELRLADGDVVSLSNLHRQVLYDSTMLGQSKAQCAKARIAALDPHIKVITMGAITQQQDFATLVAGLDLLLLLTDTQASRVQLSAWALAAKIPTLIACVAGFNGLSAYFDYASADFVAKYGCYRCLCGHNPEPQVQGILGPTAAQMASATALSALQILNGTYPEALYGRVVVSNLQTQQTQRFKLKRDAYCEGCNQHAD</sequence>
<dbReference type="PANTHER" id="PTHR10953:SF240">
    <property type="entry name" value="SULFUR CARRIER PROTEIN THIS ADENYLYLTRANSFERASE"/>
    <property type="match status" value="1"/>
</dbReference>
<comment type="caution">
    <text evidence="2">The sequence shown here is derived from an EMBL/GenBank/DDBJ whole genome shotgun (WGS) entry which is preliminary data.</text>
</comment>
<dbReference type="GO" id="GO:0008146">
    <property type="term" value="F:sulfotransferase activity"/>
    <property type="evidence" value="ECO:0007669"/>
    <property type="project" value="TreeGrafter"/>
</dbReference>
<dbReference type="PANTHER" id="PTHR10953">
    <property type="entry name" value="UBIQUITIN-ACTIVATING ENZYME E1"/>
    <property type="match status" value="1"/>
</dbReference>
<accession>A0A9E2NSJ6</accession>